<dbReference type="Pfam" id="PF01580">
    <property type="entry name" value="FtsK_SpoIIIE"/>
    <property type="match status" value="2"/>
</dbReference>
<keyword evidence="6 9" id="KW-0067">ATP-binding</keyword>
<comment type="caution">
    <text evidence="13">The sequence shown here is derived from an EMBL/GenBank/DDBJ whole genome shotgun (WGS) entry which is preliminary data.</text>
</comment>
<evidence type="ECO:0000256" key="11">
    <source>
        <dbReference type="SAM" id="Phobius"/>
    </source>
</evidence>
<evidence type="ECO:0000256" key="3">
    <source>
        <dbReference type="ARBA" id="ARBA00022692"/>
    </source>
</evidence>
<protein>
    <submittedName>
        <fullName evidence="13">S-DNA-T family DNA segregation ATPase FtsK/SpoIIIE</fullName>
    </submittedName>
</protein>
<dbReference type="SUPFAM" id="SSF52540">
    <property type="entry name" value="P-loop containing nucleoside triphosphate hydrolases"/>
    <property type="match status" value="3"/>
</dbReference>
<feature type="domain" description="FtsK" evidence="12">
    <location>
        <begin position="819"/>
        <end position="1010"/>
    </location>
</feature>
<dbReference type="PANTHER" id="PTHR22683">
    <property type="entry name" value="SPORULATION PROTEIN RELATED"/>
    <property type="match status" value="1"/>
</dbReference>
<feature type="region of interest" description="Disordered" evidence="10">
    <location>
        <begin position="1006"/>
        <end position="1027"/>
    </location>
</feature>
<feature type="binding site" evidence="9">
    <location>
        <begin position="1121"/>
        <end position="1128"/>
    </location>
    <ligand>
        <name>ATP</name>
        <dbReference type="ChEBI" id="CHEBI:30616"/>
    </ligand>
</feature>
<organism evidence="13 14">
    <name type="scientific">Phytomonospora endophytica</name>
    <dbReference type="NCBI Taxonomy" id="714109"/>
    <lineage>
        <taxon>Bacteria</taxon>
        <taxon>Bacillati</taxon>
        <taxon>Actinomycetota</taxon>
        <taxon>Actinomycetes</taxon>
        <taxon>Micromonosporales</taxon>
        <taxon>Micromonosporaceae</taxon>
        <taxon>Phytomonospora</taxon>
    </lineage>
</organism>
<dbReference type="InterPro" id="IPR002543">
    <property type="entry name" value="FtsK_dom"/>
</dbReference>
<dbReference type="InterPro" id="IPR027417">
    <property type="entry name" value="P-loop_NTPase"/>
</dbReference>
<keyword evidence="7 11" id="KW-1133">Transmembrane helix</keyword>
<keyword evidence="3 11" id="KW-0812">Transmembrane</keyword>
<dbReference type="RefSeq" id="WP_184790589.1">
    <property type="nucleotide sequence ID" value="NZ_BONT01000054.1"/>
</dbReference>
<evidence type="ECO:0000256" key="9">
    <source>
        <dbReference type="PROSITE-ProRule" id="PRU00289"/>
    </source>
</evidence>
<keyword evidence="4" id="KW-0677">Repeat</keyword>
<feature type="transmembrane region" description="Helical" evidence="11">
    <location>
        <begin position="66"/>
        <end position="87"/>
    </location>
</feature>
<dbReference type="GO" id="GO:0005886">
    <property type="term" value="C:plasma membrane"/>
    <property type="evidence" value="ECO:0007669"/>
    <property type="project" value="UniProtKB-SubCell"/>
</dbReference>
<keyword evidence="5 9" id="KW-0547">Nucleotide-binding</keyword>
<dbReference type="InterPro" id="IPR023837">
    <property type="entry name" value="EccCb-like_Actinobacteria"/>
</dbReference>
<evidence type="ECO:0000256" key="4">
    <source>
        <dbReference type="ARBA" id="ARBA00022737"/>
    </source>
</evidence>
<feature type="domain" description="FtsK" evidence="12">
    <location>
        <begin position="1104"/>
        <end position="1287"/>
    </location>
</feature>
<accession>A0A841FPM8</accession>
<dbReference type="SMART" id="SM00382">
    <property type="entry name" value="AAA"/>
    <property type="match status" value="3"/>
</dbReference>
<dbReference type="EMBL" id="JACHGT010000013">
    <property type="protein sequence ID" value="MBB6037784.1"/>
    <property type="molecule type" value="Genomic_DNA"/>
</dbReference>
<name>A0A841FPM8_9ACTN</name>
<evidence type="ECO:0000256" key="10">
    <source>
        <dbReference type="SAM" id="MobiDB-lite"/>
    </source>
</evidence>
<dbReference type="PANTHER" id="PTHR22683:SF1">
    <property type="entry name" value="TYPE VII SECRETION SYSTEM PROTEIN ESSC"/>
    <property type="match status" value="1"/>
</dbReference>
<gene>
    <name evidence="13" type="ORF">HNR73_005662</name>
</gene>
<keyword evidence="8 11" id="KW-0472">Membrane</keyword>
<dbReference type="NCBIfam" id="TIGR03925">
    <property type="entry name" value="T7SS_EccC_b"/>
    <property type="match status" value="1"/>
</dbReference>
<evidence type="ECO:0000256" key="7">
    <source>
        <dbReference type="ARBA" id="ARBA00022989"/>
    </source>
</evidence>
<comment type="subcellular location">
    <subcellularLocation>
        <location evidence="1">Cell membrane</location>
        <topology evidence="1">Multi-pass membrane protein</topology>
    </subcellularLocation>
</comment>
<dbReference type="InterPro" id="IPR003593">
    <property type="entry name" value="AAA+_ATPase"/>
</dbReference>
<feature type="transmembrane region" description="Helical" evidence="11">
    <location>
        <begin position="38"/>
        <end position="59"/>
    </location>
</feature>
<dbReference type="GO" id="GO:0005524">
    <property type="term" value="F:ATP binding"/>
    <property type="evidence" value="ECO:0007669"/>
    <property type="project" value="UniProtKB-UniRule"/>
</dbReference>
<evidence type="ECO:0000256" key="5">
    <source>
        <dbReference type="ARBA" id="ARBA00022741"/>
    </source>
</evidence>
<dbReference type="Gene3D" id="3.40.50.300">
    <property type="entry name" value="P-loop containing nucleotide triphosphate hydrolases"/>
    <property type="match status" value="4"/>
</dbReference>
<evidence type="ECO:0000256" key="1">
    <source>
        <dbReference type="ARBA" id="ARBA00004651"/>
    </source>
</evidence>
<dbReference type="InterPro" id="IPR050206">
    <property type="entry name" value="FtsK/SpoIIIE/SftA"/>
</dbReference>
<feature type="binding site" evidence="9">
    <location>
        <begin position="837"/>
        <end position="844"/>
    </location>
    <ligand>
        <name>ATP</name>
        <dbReference type="ChEBI" id="CHEBI:30616"/>
    </ligand>
</feature>
<feature type="binding site" evidence="9">
    <location>
        <begin position="477"/>
        <end position="484"/>
    </location>
    <ligand>
        <name>ATP</name>
        <dbReference type="ChEBI" id="CHEBI:30616"/>
    </ligand>
</feature>
<evidence type="ECO:0000256" key="6">
    <source>
        <dbReference type="ARBA" id="ARBA00022840"/>
    </source>
</evidence>
<evidence type="ECO:0000259" key="12">
    <source>
        <dbReference type="PROSITE" id="PS50901"/>
    </source>
</evidence>
<dbReference type="InterPro" id="IPR023836">
    <property type="entry name" value="EccCa-like_Actinobacteria"/>
</dbReference>
<evidence type="ECO:0000313" key="13">
    <source>
        <dbReference type="EMBL" id="MBB6037784.1"/>
    </source>
</evidence>
<feature type="region of interest" description="Disordered" evidence="10">
    <location>
        <begin position="1"/>
        <end position="31"/>
    </location>
</feature>
<feature type="domain" description="FtsK" evidence="12">
    <location>
        <begin position="454"/>
        <end position="654"/>
    </location>
</feature>
<proteinExistence type="predicted"/>
<dbReference type="PROSITE" id="PS50901">
    <property type="entry name" value="FTSK"/>
    <property type="match status" value="3"/>
</dbReference>
<evidence type="ECO:0000313" key="14">
    <source>
        <dbReference type="Proteomes" id="UP000548476"/>
    </source>
</evidence>
<dbReference type="GO" id="GO:0003677">
    <property type="term" value="F:DNA binding"/>
    <property type="evidence" value="ECO:0007669"/>
    <property type="project" value="InterPro"/>
</dbReference>
<sequence>MSTLVFTRPPRRKGPAMPGGELMLEPPPDLPTPTQRSMAQYLMLLPMLAMVGAMAFMYAGRGGGTMMMVVGGLFGVSMLGMFVGSFMTSGGDQKAEQTIQRRDYMRYLAQARRQVRRAATQQRQAVLWRHPAPGTLWSLTHSTRLWERRYGDPDFAEVRVAVGRQRLAVTMVPPETKPVEDLEPMSALALRRFVRAHANIPNMPMAVQMRAFRRVVFRGDGDIARGVIRAMLCQAAAFHSPADLKIAVVAGPSSMSTWDWVKWLPHARHDRESDALGARRLIVDSMTELEDMLADELANRSRAAGDQGTFTDRPQVLVVLDGGEVDADCDLEGTGLAGATVLDLSGIVPRHPGNWLLTLEAEPESLTMRLKGRASQLGKPDTVSEAQAAALARRLSRYRPSAVTSATEPMAVSAELPDLLGVGDVGSLDPSVIWRPNRPTADRLNIPLGLDPQGAKIFLDIKEAAQGGMGPHGLIIGATGSGKSELLRTIVSALAITHSSEELNFVLVDFKGGATFATLDRLPHTSAVITNLEDELHLVDRMADAIAGEMTRRQELLRAAGNFVSQRDYEKARRAGAELSPLPSLLIVCDEFSELLSAKPEFIELFVMIGRLGRSLGVHLLLASQRLEEGRLRGLDSHLSYRIGLRTFSAMESRTVLGVSDAYELPQAPGHGFLKIDTSTMLRFRSAYVSGPYRGVGGGESGKTSTRDRLQDFVATYVAPPDIPVDTSVLTTFDDDEPENPDDIVKNSMLAVITNRLAGKGVPAHRVWLEPLSDAPPLSELYPMLHPDPEHGLRPLGWSGAGSLRVPVGIVDRPFEQRRDELTIDLSGAGGNVLVIGGTQSGKSTALRTVISSLVLTHTPQQIQFYCLDFGGGTLRAMAEYPHFGGVAGRQQVDQVRRTIAEMTTLLDEREALFVEHSIDSMATYRRRKAAGEFTEDPFGDAFLVIDGWPTIRNDFEDLEDDILVIAQRGLAFGIHVMLATNRWTDMRAAMRDLLGTRLELRLGDPSESEVDRRAARNVPERAPGRGLAPDGMQMLVALPRIDGHNSVGDLTEGVRNLVTKVAKSWTGLPAPAVRLLPQKVDVAQVPIDPAATGIPIGLNESQLAPVNLDLLSEPHFVAFGDGESGKTNLLRMIAAQLAARFTPAEARILVIDYRRSLLGEISKEHLAGYAANSAEALQLMRNTNEAIRIRLPGSDVTPEQLRKRSWWSGPDLYILIDDYDIVAGGASNPVQELMELLPQARDVGLHLIMTRRSGGASRAMYEPVIQRLRELQSPGLLMSGNRDEGLLFGDIRPSPRPPGRGMLVRRSGNELIQLAWSQPRHGD</sequence>
<evidence type="ECO:0000256" key="8">
    <source>
        <dbReference type="ARBA" id="ARBA00023136"/>
    </source>
</evidence>
<evidence type="ECO:0000256" key="2">
    <source>
        <dbReference type="ARBA" id="ARBA00022475"/>
    </source>
</evidence>
<dbReference type="NCBIfam" id="TIGR03924">
    <property type="entry name" value="T7SS_EccC_a"/>
    <property type="match status" value="1"/>
</dbReference>
<reference evidence="13 14" key="1">
    <citation type="submission" date="2020-08" db="EMBL/GenBank/DDBJ databases">
        <title>Genomic Encyclopedia of Type Strains, Phase IV (KMG-IV): sequencing the most valuable type-strain genomes for metagenomic binning, comparative biology and taxonomic classification.</title>
        <authorList>
            <person name="Goeker M."/>
        </authorList>
    </citation>
    <scope>NUCLEOTIDE SEQUENCE [LARGE SCALE GENOMIC DNA]</scope>
    <source>
        <strain evidence="13 14">YIM 65646</strain>
    </source>
</reference>
<feature type="compositionally biased region" description="Basic and acidic residues" evidence="10">
    <location>
        <begin position="1006"/>
        <end position="1024"/>
    </location>
</feature>
<keyword evidence="2" id="KW-1003">Cell membrane</keyword>
<dbReference type="Proteomes" id="UP000548476">
    <property type="component" value="Unassembled WGS sequence"/>
</dbReference>
<keyword evidence="14" id="KW-1185">Reference proteome</keyword>